<dbReference type="Pfam" id="PF01047">
    <property type="entry name" value="MarR"/>
    <property type="match status" value="1"/>
</dbReference>
<dbReference type="InterPro" id="IPR000835">
    <property type="entry name" value="HTH_MarR-typ"/>
</dbReference>
<organism evidence="5 6">
    <name type="scientific">Aquella oligotrophica</name>
    <dbReference type="NCBI Taxonomy" id="2067065"/>
    <lineage>
        <taxon>Bacteria</taxon>
        <taxon>Pseudomonadati</taxon>
        <taxon>Pseudomonadota</taxon>
        <taxon>Betaproteobacteria</taxon>
        <taxon>Neisseriales</taxon>
        <taxon>Neisseriaceae</taxon>
        <taxon>Aquella</taxon>
    </lineage>
</organism>
<dbReference type="Proteomes" id="UP000236655">
    <property type="component" value="Chromosome"/>
</dbReference>
<dbReference type="InterPro" id="IPR036390">
    <property type="entry name" value="WH_DNA-bd_sf"/>
</dbReference>
<evidence type="ECO:0000313" key="5">
    <source>
        <dbReference type="EMBL" id="AUR51351.1"/>
    </source>
</evidence>
<dbReference type="SUPFAM" id="SSF46785">
    <property type="entry name" value="Winged helix' DNA-binding domain"/>
    <property type="match status" value="1"/>
</dbReference>
<evidence type="ECO:0000256" key="2">
    <source>
        <dbReference type="ARBA" id="ARBA00023125"/>
    </source>
</evidence>
<feature type="domain" description="HTH marR-type" evidence="4">
    <location>
        <begin position="17"/>
        <end position="149"/>
    </location>
</feature>
<protein>
    <recommendedName>
        <fullName evidence="4">HTH marR-type domain-containing protein</fullName>
    </recommendedName>
</protein>
<dbReference type="EMBL" id="CP024847">
    <property type="protein sequence ID" value="AUR51351.1"/>
    <property type="molecule type" value="Genomic_DNA"/>
</dbReference>
<evidence type="ECO:0000256" key="3">
    <source>
        <dbReference type="ARBA" id="ARBA00023163"/>
    </source>
</evidence>
<gene>
    <name evidence="5" type="ORF">CUN60_03230</name>
</gene>
<dbReference type="PANTHER" id="PTHR42756:SF1">
    <property type="entry name" value="TRANSCRIPTIONAL REPRESSOR OF EMRAB OPERON"/>
    <property type="match status" value="1"/>
</dbReference>
<evidence type="ECO:0000256" key="1">
    <source>
        <dbReference type="ARBA" id="ARBA00023015"/>
    </source>
</evidence>
<reference evidence="6" key="1">
    <citation type="submission" date="2017-11" db="EMBL/GenBank/DDBJ databases">
        <authorList>
            <person name="Chan K.G."/>
            <person name="Lee L.S."/>
        </authorList>
    </citation>
    <scope>NUCLEOTIDE SEQUENCE [LARGE SCALE GENOMIC DNA]</scope>
    <source>
        <strain evidence="6">DSM 100970</strain>
    </source>
</reference>
<proteinExistence type="predicted"/>
<dbReference type="Gene3D" id="1.10.10.10">
    <property type="entry name" value="Winged helix-like DNA-binding domain superfamily/Winged helix DNA-binding domain"/>
    <property type="match status" value="1"/>
</dbReference>
<keyword evidence="1" id="KW-0805">Transcription regulation</keyword>
<dbReference type="KEGG" id="nba:CUN60_03230"/>
<accession>A0A2I7N4J6</accession>
<name>A0A2I7N4J6_9NEIS</name>
<dbReference type="AlphaFoldDB" id="A0A2I7N4J6"/>
<dbReference type="GO" id="GO:0003700">
    <property type="term" value="F:DNA-binding transcription factor activity"/>
    <property type="evidence" value="ECO:0007669"/>
    <property type="project" value="InterPro"/>
</dbReference>
<dbReference type="InterPro" id="IPR036388">
    <property type="entry name" value="WH-like_DNA-bd_sf"/>
</dbReference>
<keyword evidence="6" id="KW-1185">Reference proteome</keyword>
<sequence length="158" mass="18351">MVGNSTNVRLEMEVCNLDAVFIELQSAIQKSNRLLQLKLKKEFLKRRSVIYLIAIFLNQGITMQDLALLMQVDKGTITKTIKSLCAAGVIKKLQDEKDKRIWHLYSADNLDEFYLEINSQYNQIFSSLFNNYSEEKIELLKSYITRITNNINTLKSLH</sequence>
<dbReference type="SMART" id="SM00347">
    <property type="entry name" value="HTH_MARR"/>
    <property type="match status" value="1"/>
</dbReference>
<evidence type="ECO:0000313" key="6">
    <source>
        <dbReference type="Proteomes" id="UP000236655"/>
    </source>
</evidence>
<keyword evidence="2" id="KW-0238">DNA-binding</keyword>
<dbReference type="PANTHER" id="PTHR42756">
    <property type="entry name" value="TRANSCRIPTIONAL REGULATOR, MARR"/>
    <property type="match status" value="1"/>
</dbReference>
<keyword evidence="3" id="KW-0804">Transcription</keyword>
<dbReference type="PROSITE" id="PS50995">
    <property type="entry name" value="HTH_MARR_2"/>
    <property type="match status" value="1"/>
</dbReference>
<evidence type="ECO:0000259" key="4">
    <source>
        <dbReference type="PROSITE" id="PS50995"/>
    </source>
</evidence>
<dbReference type="GO" id="GO:0003677">
    <property type="term" value="F:DNA binding"/>
    <property type="evidence" value="ECO:0007669"/>
    <property type="project" value="UniProtKB-KW"/>
</dbReference>